<dbReference type="InterPro" id="IPR045851">
    <property type="entry name" value="AMP-bd_C_sf"/>
</dbReference>
<comment type="caution">
    <text evidence="3">The sequence shown here is derived from an EMBL/GenBank/DDBJ whole genome shotgun (WGS) entry which is preliminary data.</text>
</comment>
<proteinExistence type="predicted"/>
<dbReference type="Gene3D" id="3.30.300.30">
    <property type="match status" value="1"/>
</dbReference>
<name>A0A8J3MG93_9RHOB</name>
<feature type="domain" description="AMP-dependent synthetase/ligase" evidence="1">
    <location>
        <begin position="31"/>
        <end position="414"/>
    </location>
</feature>
<dbReference type="AlphaFoldDB" id="A0A8J3MG93"/>
<sequence>MPDIATEADIINLSATDPATLGWPQTSYDLLRRAAEQHGARPALTFLPDPAHFERFTRWSFADLLAEVTRAANLFHGDGIGRGDVVAYCLPNLPETHFALWGAETAGVALAINPALAARQIAALLGSGQARLLVTTDAIWRTLAAEPGLAERLARVYLVDGRETVSTDARVRNFQAALAEQPGDRLLAPPPRGEDDSSFFCTGGTTGAPKIARRRHSGETGNSMMTAAVLGEHLSKDSVFLCGLPMFHVNAIAVTGLLPWSAGAEVILASPAGYRDLGLIDNFWRIIERFRVSFFSGVPTLYAMLLERPIGDADISSLDSAICGAAPMPTELFRRFEAATGVNILEGYGLTESGCVAALNPIGGERRIGSIGLRLPWQDLLIAEVDSDGHYIRDCAAGEVGAVLLKGLNVFLGYVDEDHNKGLWVERDGALWMNTGDLGRMDTEGYVWLTGRKKELIIRGGHNIDPALIEEALNAHPDIAMAAAVPRPDQHSGEVPVAYVQLRDGAEVSPEELSAHAARAVPERAAIPKAIRVVDALPQTAVGKLFKPDLVMREIADVIRTEAKLAGLDLSEITVKQVPGRGYVAYLSGAENEDRLHACLSGFAFGVEIA</sequence>
<evidence type="ECO:0000313" key="4">
    <source>
        <dbReference type="Proteomes" id="UP000611500"/>
    </source>
</evidence>
<dbReference type="PROSITE" id="PS00455">
    <property type="entry name" value="AMP_BINDING"/>
    <property type="match status" value="1"/>
</dbReference>
<dbReference type="InterPro" id="IPR000873">
    <property type="entry name" value="AMP-dep_synth/lig_dom"/>
</dbReference>
<protein>
    <submittedName>
        <fullName evidence="3">Acyl-CoA synthetase</fullName>
    </submittedName>
</protein>
<dbReference type="EMBL" id="BNAP01000024">
    <property type="protein sequence ID" value="GHG99586.1"/>
    <property type="molecule type" value="Genomic_DNA"/>
</dbReference>
<accession>A0A8J3MG93</accession>
<evidence type="ECO:0000259" key="2">
    <source>
        <dbReference type="Pfam" id="PF13193"/>
    </source>
</evidence>
<gene>
    <name evidence="3" type="ORF">GCM10010961_35560</name>
</gene>
<dbReference type="InterPro" id="IPR020845">
    <property type="entry name" value="AMP-binding_CS"/>
</dbReference>
<dbReference type="Pfam" id="PF13193">
    <property type="entry name" value="AMP-binding_C"/>
    <property type="match status" value="1"/>
</dbReference>
<dbReference type="GO" id="GO:0016878">
    <property type="term" value="F:acid-thiol ligase activity"/>
    <property type="evidence" value="ECO:0007669"/>
    <property type="project" value="UniProtKB-ARBA"/>
</dbReference>
<reference evidence="3" key="1">
    <citation type="journal article" date="2014" name="Int. J. Syst. Evol. Microbiol.">
        <title>Complete genome sequence of Corynebacterium casei LMG S-19264T (=DSM 44701T), isolated from a smear-ripened cheese.</title>
        <authorList>
            <consortium name="US DOE Joint Genome Institute (JGI-PGF)"/>
            <person name="Walter F."/>
            <person name="Albersmeier A."/>
            <person name="Kalinowski J."/>
            <person name="Ruckert C."/>
        </authorList>
    </citation>
    <scope>NUCLEOTIDE SEQUENCE</scope>
    <source>
        <strain evidence="3">CGMCC 1.7081</strain>
    </source>
</reference>
<dbReference type="InterPro" id="IPR050237">
    <property type="entry name" value="ATP-dep_AMP-bd_enzyme"/>
</dbReference>
<dbReference type="RefSeq" id="WP_028094641.1">
    <property type="nucleotide sequence ID" value="NZ_BNAP01000024.1"/>
</dbReference>
<dbReference type="PANTHER" id="PTHR43767:SF1">
    <property type="entry name" value="NONRIBOSOMAL PEPTIDE SYNTHASE PES1 (EUROFUNG)-RELATED"/>
    <property type="match status" value="1"/>
</dbReference>
<keyword evidence="4" id="KW-1185">Reference proteome</keyword>
<dbReference type="PANTHER" id="PTHR43767">
    <property type="entry name" value="LONG-CHAIN-FATTY-ACID--COA LIGASE"/>
    <property type="match status" value="1"/>
</dbReference>
<dbReference type="SUPFAM" id="SSF56801">
    <property type="entry name" value="Acetyl-CoA synthetase-like"/>
    <property type="match status" value="1"/>
</dbReference>
<evidence type="ECO:0000259" key="1">
    <source>
        <dbReference type="Pfam" id="PF00501"/>
    </source>
</evidence>
<dbReference type="Proteomes" id="UP000611500">
    <property type="component" value="Unassembled WGS sequence"/>
</dbReference>
<evidence type="ECO:0000313" key="3">
    <source>
        <dbReference type="EMBL" id="GHG99586.1"/>
    </source>
</evidence>
<feature type="domain" description="AMP-binding enzyme C-terminal" evidence="2">
    <location>
        <begin position="469"/>
        <end position="544"/>
    </location>
</feature>
<dbReference type="Pfam" id="PF00501">
    <property type="entry name" value="AMP-binding"/>
    <property type="match status" value="1"/>
</dbReference>
<dbReference type="Gene3D" id="3.40.50.12780">
    <property type="entry name" value="N-terminal domain of ligase-like"/>
    <property type="match status" value="1"/>
</dbReference>
<dbReference type="NCBIfam" id="NF005714">
    <property type="entry name" value="PRK07529.1"/>
    <property type="match status" value="1"/>
</dbReference>
<reference evidence="3" key="2">
    <citation type="submission" date="2020-09" db="EMBL/GenBank/DDBJ databases">
        <authorList>
            <person name="Sun Q."/>
            <person name="Zhou Y."/>
        </authorList>
    </citation>
    <scope>NUCLEOTIDE SEQUENCE</scope>
    <source>
        <strain evidence="3">CGMCC 1.7081</strain>
    </source>
</reference>
<dbReference type="InterPro" id="IPR025110">
    <property type="entry name" value="AMP-bd_C"/>
</dbReference>
<dbReference type="InterPro" id="IPR042099">
    <property type="entry name" value="ANL_N_sf"/>
</dbReference>
<organism evidence="3 4">
    <name type="scientific">Pseudodonghicola xiamenensis</name>
    <dbReference type="NCBI Taxonomy" id="337702"/>
    <lineage>
        <taxon>Bacteria</taxon>
        <taxon>Pseudomonadati</taxon>
        <taxon>Pseudomonadota</taxon>
        <taxon>Alphaproteobacteria</taxon>
        <taxon>Rhodobacterales</taxon>
        <taxon>Paracoccaceae</taxon>
        <taxon>Pseudodonghicola</taxon>
    </lineage>
</organism>